<protein>
    <submittedName>
        <fullName evidence="7">Lens fiber membrane intrinsic protein-like isoform X2</fullName>
    </submittedName>
</protein>
<dbReference type="RefSeq" id="XP_065673277.1">
    <property type="nucleotide sequence ID" value="XM_065817205.1"/>
</dbReference>
<keyword evidence="6" id="KW-1185">Reference proteome</keyword>
<dbReference type="Pfam" id="PF00822">
    <property type="entry name" value="PMP22_Claudin"/>
    <property type="match status" value="1"/>
</dbReference>
<evidence type="ECO:0000256" key="2">
    <source>
        <dbReference type="ARBA" id="ARBA00022692"/>
    </source>
</evidence>
<gene>
    <name evidence="7" type="primary">LOC136073220</name>
</gene>
<evidence type="ECO:0000256" key="5">
    <source>
        <dbReference type="SAM" id="Phobius"/>
    </source>
</evidence>
<keyword evidence="2 5" id="KW-0812">Transmembrane</keyword>
<evidence type="ECO:0000313" key="6">
    <source>
        <dbReference type="Proteomes" id="UP001652625"/>
    </source>
</evidence>
<proteinExistence type="predicted"/>
<evidence type="ECO:0000256" key="3">
    <source>
        <dbReference type="ARBA" id="ARBA00022989"/>
    </source>
</evidence>
<feature type="transmembrane region" description="Helical" evidence="5">
    <location>
        <begin position="99"/>
        <end position="116"/>
    </location>
</feature>
<feature type="transmembrane region" description="Helical" evidence="5">
    <location>
        <begin position="7"/>
        <end position="29"/>
    </location>
</feature>
<feature type="transmembrane region" description="Helical" evidence="5">
    <location>
        <begin position="67"/>
        <end position="87"/>
    </location>
</feature>
<feature type="transmembrane region" description="Helical" evidence="5">
    <location>
        <begin position="128"/>
        <end position="153"/>
    </location>
</feature>
<dbReference type="InterPro" id="IPR050579">
    <property type="entry name" value="PMP-22/EMP/MP20-like"/>
</dbReference>
<sequence>MAFLNIIYCMLICVGKGFAILSIIGNYWVGLSSIDLQWFHSGLWFACAFDICTEIKNELDYLHVTRAFMIIGCMSYFIAFVLSLLSYSKKIKNHKISGAFLLATAIFLAIGLSVFTNEVNKSSLIKYSWSYIIGWCSFAISIISAFICFAIMVETEST</sequence>
<dbReference type="Proteomes" id="UP001652625">
    <property type="component" value="Chromosome 14"/>
</dbReference>
<keyword evidence="3 5" id="KW-1133">Transmembrane helix</keyword>
<keyword evidence="4 5" id="KW-0472">Membrane</keyword>
<comment type="subcellular location">
    <subcellularLocation>
        <location evidence="1">Membrane</location>
        <topology evidence="1">Multi-pass membrane protein</topology>
    </subcellularLocation>
</comment>
<evidence type="ECO:0000313" key="7">
    <source>
        <dbReference type="RefSeq" id="XP_065673277.1"/>
    </source>
</evidence>
<name>A0ABM4DFS7_HYDVU</name>
<dbReference type="PANTHER" id="PTHR10671">
    <property type="entry name" value="EPITHELIAL MEMBRANE PROTEIN-RELATED"/>
    <property type="match status" value="1"/>
</dbReference>
<dbReference type="PANTHER" id="PTHR10671:SF108">
    <property type="entry name" value="CLAUDIN FAMILY PROTEIN-RELATED"/>
    <property type="match status" value="1"/>
</dbReference>
<evidence type="ECO:0000256" key="4">
    <source>
        <dbReference type="ARBA" id="ARBA00023136"/>
    </source>
</evidence>
<dbReference type="InterPro" id="IPR004031">
    <property type="entry name" value="PMP22/EMP/MP20/Claudin"/>
</dbReference>
<evidence type="ECO:0000256" key="1">
    <source>
        <dbReference type="ARBA" id="ARBA00004141"/>
    </source>
</evidence>
<organism evidence="6 7">
    <name type="scientific">Hydra vulgaris</name>
    <name type="common">Hydra</name>
    <name type="synonym">Hydra attenuata</name>
    <dbReference type="NCBI Taxonomy" id="6087"/>
    <lineage>
        <taxon>Eukaryota</taxon>
        <taxon>Metazoa</taxon>
        <taxon>Cnidaria</taxon>
        <taxon>Hydrozoa</taxon>
        <taxon>Hydroidolina</taxon>
        <taxon>Anthoathecata</taxon>
        <taxon>Aplanulata</taxon>
        <taxon>Hydridae</taxon>
        <taxon>Hydra</taxon>
    </lineage>
</organism>
<accession>A0ABM4DFS7</accession>
<dbReference type="GeneID" id="136073220"/>
<dbReference type="Gene3D" id="1.20.140.150">
    <property type="match status" value="1"/>
</dbReference>
<reference evidence="7" key="1">
    <citation type="submission" date="2025-08" db="UniProtKB">
        <authorList>
            <consortium name="RefSeq"/>
        </authorList>
    </citation>
    <scope>IDENTIFICATION</scope>
</reference>